<keyword evidence="1" id="KW-0812">Transmembrane</keyword>
<gene>
    <name evidence="3" type="ORF">FGU71_03425</name>
</gene>
<evidence type="ECO:0000313" key="4">
    <source>
        <dbReference type="Proteomes" id="UP000316343"/>
    </source>
</evidence>
<accession>A0A547PAD1</accession>
<name>A0A547PAD1_9SPHN</name>
<evidence type="ECO:0000313" key="3">
    <source>
        <dbReference type="EMBL" id="TRD10994.1"/>
    </source>
</evidence>
<dbReference type="OrthoDB" id="7410280at2"/>
<reference evidence="3 4" key="1">
    <citation type="submission" date="2019-06" db="EMBL/GenBank/DDBJ databases">
        <title>Erythrobacter insulae sp. nov., isolated from a tidal flat.</title>
        <authorList>
            <person name="Yoon J.-H."/>
        </authorList>
    </citation>
    <scope>NUCLEOTIDE SEQUENCE [LARGE SCALE GENOMIC DNA]</scope>
    <source>
        <strain evidence="3 4">JBTF-M21</strain>
    </source>
</reference>
<keyword evidence="4" id="KW-1185">Reference proteome</keyword>
<dbReference type="NCBIfam" id="TIGR02595">
    <property type="entry name" value="PEP_CTERM"/>
    <property type="match status" value="1"/>
</dbReference>
<dbReference type="Proteomes" id="UP000316343">
    <property type="component" value="Unassembled WGS sequence"/>
</dbReference>
<protein>
    <submittedName>
        <fullName evidence="3">PEP-CTERM sorting domain-containing protein</fullName>
    </submittedName>
</protein>
<feature type="signal peptide" evidence="2">
    <location>
        <begin position="1"/>
        <end position="27"/>
    </location>
</feature>
<keyword evidence="2" id="KW-0732">Signal</keyword>
<feature type="chain" id="PRO_5021873052" evidence="2">
    <location>
        <begin position="28"/>
        <end position="176"/>
    </location>
</feature>
<organism evidence="3 4">
    <name type="scientific">Erythrobacter insulae</name>
    <dbReference type="NCBI Taxonomy" id="2584124"/>
    <lineage>
        <taxon>Bacteria</taxon>
        <taxon>Pseudomonadati</taxon>
        <taxon>Pseudomonadota</taxon>
        <taxon>Alphaproteobacteria</taxon>
        <taxon>Sphingomonadales</taxon>
        <taxon>Erythrobacteraceae</taxon>
        <taxon>Erythrobacter/Porphyrobacter group</taxon>
        <taxon>Erythrobacter</taxon>
    </lineage>
</organism>
<evidence type="ECO:0000256" key="1">
    <source>
        <dbReference type="SAM" id="Phobius"/>
    </source>
</evidence>
<proteinExistence type="predicted"/>
<feature type="transmembrane region" description="Helical" evidence="1">
    <location>
        <begin position="144"/>
        <end position="162"/>
    </location>
</feature>
<dbReference type="InterPro" id="IPR013424">
    <property type="entry name" value="Ice-binding_C"/>
</dbReference>
<comment type="caution">
    <text evidence="3">The sequence shown here is derived from an EMBL/GenBank/DDBJ whole genome shotgun (WGS) entry which is preliminary data.</text>
</comment>
<keyword evidence="1" id="KW-0472">Membrane</keyword>
<keyword evidence="1" id="KW-1133">Transmembrane helix</keyword>
<dbReference type="EMBL" id="VHJK01000001">
    <property type="protein sequence ID" value="TRD10994.1"/>
    <property type="molecule type" value="Genomic_DNA"/>
</dbReference>
<dbReference type="AlphaFoldDB" id="A0A547PAD1"/>
<sequence>MTMTKLYKTAAIALAAGTMAAAAPASAAIFEYEMNDGDILTIDTEAQTGSWVGDDINVSFNSAEFASFEGGASPSFSFTLTDMTGFRTINGVDYDPTTQNGTSFHPWMMKTTSTGAINLWSWWGDPVIAGDYVRGIADYRVVDVPAPGIVGLLALALAALGFGRRRRKIKGAVAAA</sequence>
<evidence type="ECO:0000256" key="2">
    <source>
        <dbReference type="SAM" id="SignalP"/>
    </source>
</evidence>